<comment type="caution">
    <text evidence="12">The sequence shown here is derived from an EMBL/GenBank/DDBJ whole genome shotgun (WGS) entry which is preliminary data.</text>
</comment>
<keyword evidence="3" id="KW-0963">Cytoplasm</keyword>
<dbReference type="InterPro" id="IPR016152">
    <property type="entry name" value="PTrfase/Anion_transptr"/>
</dbReference>
<dbReference type="Proteomes" id="UP001286174">
    <property type="component" value="Unassembled WGS sequence"/>
</dbReference>
<keyword evidence="5" id="KW-0808">Transferase</keyword>
<reference evidence="12 13" key="1">
    <citation type="submission" date="2022-03" db="EMBL/GenBank/DDBJ databases">
        <title>Novel taxa within the pig intestine.</title>
        <authorList>
            <person name="Wylensek D."/>
            <person name="Bishof K."/>
            <person name="Afrizal A."/>
            <person name="Clavel T."/>
        </authorList>
    </citation>
    <scope>NUCLEOTIDE SEQUENCE [LARGE SCALE GENOMIC DNA]</scope>
    <source>
        <strain evidence="12 13">CLA-KB-P133</strain>
    </source>
</reference>
<dbReference type="RefSeq" id="WP_108775270.1">
    <property type="nucleotide sequence ID" value="NZ_JALBUR010000039.1"/>
</dbReference>
<dbReference type="PANTHER" id="PTHR36203">
    <property type="entry name" value="ASCORBATE-SPECIFIC PTS SYSTEM EIIA COMPONENT"/>
    <property type="match status" value="1"/>
</dbReference>
<evidence type="ECO:0000256" key="7">
    <source>
        <dbReference type="ARBA" id="ARBA00022777"/>
    </source>
</evidence>
<evidence type="ECO:0000256" key="2">
    <source>
        <dbReference type="ARBA" id="ARBA00022448"/>
    </source>
</evidence>
<dbReference type="InterPro" id="IPR002178">
    <property type="entry name" value="PTS_EIIA_type-2_dom"/>
</dbReference>
<dbReference type="EMBL" id="JALBUR010000039">
    <property type="protein sequence ID" value="MDX8420450.1"/>
    <property type="molecule type" value="Genomic_DNA"/>
</dbReference>
<dbReference type="InterPro" id="IPR051351">
    <property type="entry name" value="Ascorbate-PTS_EIIA_comp"/>
</dbReference>
<dbReference type="GO" id="GO:0009401">
    <property type="term" value="P:phosphoenolpyruvate-dependent sugar phosphotransferase system"/>
    <property type="evidence" value="ECO:0007669"/>
    <property type="project" value="UniProtKB-KW"/>
</dbReference>
<evidence type="ECO:0000256" key="9">
    <source>
        <dbReference type="ARBA" id="ARBA00041175"/>
    </source>
</evidence>
<evidence type="ECO:0000313" key="12">
    <source>
        <dbReference type="EMBL" id="MDX8420450.1"/>
    </source>
</evidence>
<evidence type="ECO:0000256" key="10">
    <source>
        <dbReference type="ARBA" id="ARBA00042072"/>
    </source>
</evidence>
<keyword evidence="13" id="KW-1185">Reference proteome</keyword>
<evidence type="ECO:0000256" key="6">
    <source>
        <dbReference type="ARBA" id="ARBA00022683"/>
    </source>
</evidence>
<evidence type="ECO:0000313" key="13">
    <source>
        <dbReference type="Proteomes" id="UP001286174"/>
    </source>
</evidence>
<keyword evidence="4" id="KW-0597">Phosphoprotein</keyword>
<evidence type="ECO:0000256" key="1">
    <source>
        <dbReference type="ARBA" id="ARBA00004496"/>
    </source>
</evidence>
<dbReference type="GO" id="GO:0016301">
    <property type="term" value="F:kinase activity"/>
    <property type="evidence" value="ECO:0007669"/>
    <property type="project" value="UniProtKB-KW"/>
</dbReference>
<comment type="function">
    <text evidence="8">The phosphoenolpyruvate-dependent sugar phosphotransferase system (sugar PTS), a major carbohydrate active transport system, catalyzes the phosphorylation of incoming sugar substrates concomitantly with their translocation across the cell membrane. The enzyme II UlaABC PTS system is involved in ascorbate transport.</text>
</comment>
<organism evidence="12 13">
    <name type="scientific">Grylomicrobium aquisgranensis</name>
    <dbReference type="NCBI Taxonomy" id="2926318"/>
    <lineage>
        <taxon>Bacteria</taxon>
        <taxon>Bacillati</taxon>
        <taxon>Bacillota</taxon>
        <taxon>Erysipelotrichia</taxon>
        <taxon>Erysipelotrichales</taxon>
        <taxon>Erysipelotrichaceae</taxon>
        <taxon>Grylomicrobium</taxon>
    </lineage>
</organism>
<evidence type="ECO:0000256" key="3">
    <source>
        <dbReference type="ARBA" id="ARBA00022490"/>
    </source>
</evidence>
<comment type="subcellular location">
    <subcellularLocation>
        <location evidence="1">Cytoplasm</location>
    </subcellularLocation>
</comment>
<keyword evidence="7" id="KW-0418">Kinase</keyword>
<protein>
    <recommendedName>
        <fullName evidence="9">Ascorbate-specific PTS system EIIA component</fullName>
    </recommendedName>
    <alternativeName>
        <fullName evidence="10">Ascorbate-specific phosphotransferase enzyme IIA component</fullName>
    </alternativeName>
</protein>
<dbReference type="PROSITE" id="PS51094">
    <property type="entry name" value="PTS_EIIA_TYPE_2"/>
    <property type="match status" value="1"/>
</dbReference>
<keyword evidence="12" id="KW-0762">Sugar transport</keyword>
<evidence type="ECO:0000256" key="8">
    <source>
        <dbReference type="ARBA" id="ARBA00037387"/>
    </source>
</evidence>
<dbReference type="GO" id="GO:0005737">
    <property type="term" value="C:cytoplasm"/>
    <property type="evidence" value="ECO:0007669"/>
    <property type="project" value="UniProtKB-SubCell"/>
</dbReference>
<dbReference type="Gene3D" id="3.40.930.10">
    <property type="entry name" value="Mannitol-specific EII, Chain A"/>
    <property type="match status" value="1"/>
</dbReference>
<feature type="domain" description="PTS EIIA type-2" evidence="11">
    <location>
        <begin position="2"/>
        <end position="144"/>
    </location>
</feature>
<keyword evidence="6" id="KW-0598">Phosphotransferase system</keyword>
<evidence type="ECO:0000256" key="4">
    <source>
        <dbReference type="ARBA" id="ARBA00022553"/>
    </source>
</evidence>
<evidence type="ECO:0000259" key="11">
    <source>
        <dbReference type="PROSITE" id="PS51094"/>
    </source>
</evidence>
<evidence type="ECO:0000256" key="5">
    <source>
        <dbReference type="ARBA" id="ARBA00022679"/>
    </source>
</evidence>
<sequence>MDLIKKENLKVHEKADTWEQAIQCAGQLLVTNGDIEPAYIDHMINSVKTLGPYIVLTPRFALAHSAPCKEVKHTSVSLITLQKPVDFGSDKGPVDVVMALACTDTTSHMEWIQKIAQLLMRKDILAQIEKCTDTEQLYQLINGTSTKGDD</sequence>
<proteinExistence type="predicted"/>
<dbReference type="Pfam" id="PF00359">
    <property type="entry name" value="PTS_EIIA_2"/>
    <property type="match status" value="1"/>
</dbReference>
<dbReference type="PANTHER" id="PTHR36203:SF1">
    <property type="entry name" value="ASCORBATE-SPECIFIC PTS SYSTEM EIIA COMPONENT"/>
    <property type="match status" value="1"/>
</dbReference>
<accession>A0AB35U9M5</accession>
<gene>
    <name evidence="12" type="ORF">MOZ60_10175</name>
</gene>
<dbReference type="SUPFAM" id="SSF55804">
    <property type="entry name" value="Phoshotransferase/anion transport protein"/>
    <property type="match status" value="1"/>
</dbReference>
<name>A0AB35U9M5_9FIRM</name>
<dbReference type="AlphaFoldDB" id="A0AB35U9M5"/>
<keyword evidence="2" id="KW-0813">Transport</keyword>